<dbReference type="AlphaFoldDB" id="W2CI40"/>
<accession>W2CI40</accession>
<evidence type="ECO:0000313" key="2">
    <source>
        <dbReference type="Proteomes" id="UP000034982"/>
    </source>
</evidence>
<sequence>MHEDGKSMLFICMCVHEDMKKIPARPLLIDYGLAGMGLMLLRIDSGSAEVRLVFLLIDYGLAGMRLMASTSSFLPLRPPFLVLTQEKEAKESQAPNRGRGSWAGA</sequence>
<proteinExistence type="predicted"/>
<comment type="caution">
    <text evidence="1">The sequence shown here is derived from an EMBL/GenBank/DDBJ whole genome shotgun (WGS) entry which is preliminary data.</text>
</comment>
<dbReference type="EMBL" id="AYYE01001222">
    <property type="protein sequence ID" value="ETK06107.1"/>
    <property type="molecule type" value="Genomic_DNA"/>
</dbReference>
<gene>
    <name evidence="1" type="ORF">T230_14225</name>
</gene>
<organism evidence="1 2">
    <name type="scientific">Tannerella sp. oral taxon BU063 isolate Cell 1/3</name>
    <dbReference type="NCBI Taxonomy" id="1411022"/>
    <lineage>
        <taxon>Bacteria</taxon>
        <taxon>Pseudomonadati</taxon>
        <taxon>Bacteroidota</taxon>
        <taxon>Bacteroidia</taxon>
        <taxon>Bacteroidales</taxon>
        <taxon>Tannerellaceae</taxon>
        <taxon>Tannerella</taxon>
    </lineage>
</organism>
<reference evidence="1 2" key="1">
    <citation type="submission" date="2013-11" db="EMBL/GenBank/DDBJ databases">
        <title>Single cell genomics of uncultured Tannerella BU063 (oral taxon 286).</title>
        <authorList>
            <person name="Beall C.J."/>
            <person name="Campbell A.G."/>
            <person name="Griffen A.L."/>
            <person name="Podar M."/>
            <person name="Leys E.J."/>
        </authorList>
    </citation>
    <scope>NUCLEOTIDE SEQUENCE [LARGE SCALE GENOMIC DNA]</scope>
    <source>
        <strain evidence="1">Cell 1/3</strain>
    </source>
</reference>
<name>W2CI40_9BACT</name>
<dbReference type="Proteomes" id="UP000034982">
    <property type="component" value="Unassembled WGS sequence"/>
</dbReference>
<protein>
    <submittedName>
        <fullName evidence="1">Uncharacterized protein</fullName>
    </submittedName>
</protein>
<evidence type="ECO:0000313" key="1">
    <source>
        <dbReference type="EMBL" id="ETK06107.1"/>
    </source>
</evidence>